<evidence type="ECO:0000313" key="9">
    <source>
        <dbReference type="Proteomes" id="UP000799424"/>
    </source>
</evidence>
<dbReference type="Gene3D" id="3.50.50.60">
    <property type="entry name" value="FAD/NAD(P)-binding domain"/>
    <property type="match status" value="1"/>
</dbReference>
<evidence type="ECO:0000259" key="7">
    <source>
        <dbReference type="PROSITE" id="PS00624"/>
    </source>
</evidence>
<protein>
    <submittedName>
        <fullName evidence="8">Alcohol oxidase</fullName>
    </submittedName>
</protein>
<reference evidence="8" key="1">
    <citation type="journal article" date="2020" name="Stud. Mycol.">
        <title>101 Dothideomycetes genomes: a test case for predicting lifestyles and emergence of pathogens.</title>
        <authorList>
            <person name="Haridas S."/>
            <person name="Albert R."/>
            <person name="Binder M."/>
            <person name="Bloem J."/>
            <person name="Labutti K."/>
            <person name="Salamov A."/>
            <person name="Andreopoulos B."/>
            <person name="Baker S."/>
            <person name="Barry K."/>
            <person name="Bills G."/>
            <person name="Bluhm B."/>
            <person name="Cannon C."/>
            <person name="Castanera R."/>
            <person name="Culley D."/>
            <person name="Daum C."/>
            <person name="Ezra D."/>
            <person name="Gonzalez J."/>
            <person name="Henrissat B."/>
            <person name="Kuo A."/>
            <person name="Liang C."/>
            <person name="Lipzen A."/>
            <person name="Lutzoni F."/>
            <person name="Magnuson J."/>
            <person name="Mondo S."/>
            <person name="Nolan M."/>
            <person name="Ohm R."/>
            <person name="Pangilinan J."/>
            <person name="Park H.-J."/>
            <person name="Ramirez L."/>
            <person name="Alfaro M."/>
            <person name="Sun H."/>
            <person name="Tritt A."/>
            <person name="Yoshinaga Y."/>
            <person name="Zwiers L.-H."/>
            <person name="Turgeon B."/>
            <person name="Goodwin S."/>
            <person name="Spatafora J."/>
            <person name="Crous P."/>
            <person name="Grigoriev I."/>
        </authorList>
    </citation>
    <scope>NUCLEOTIDE SEQUENCE</scope>
    <source>
        <strain evidence="8">CBS 113818</strain>
    </source>
</reference>
<keyword evidence="3 4" id="KW-0274">FAD</keyword>
<accession>A0A6A7ADT7</accession>
<dbReference type="Pfam" id="PF05199">
    <property type="entry name" value="GMC_oxred_C"/>
    <property type="match status" value="1"/>
</dbReference>
<dbReference type="InterPro" id="IPR012132">
    <property type="entry name" value="GMC_OxRdtase"/>
</dbReference>
<feature type="signal peptide" evidence="5">
    <location>
        <begin position="1"/>
        <end position="21"/>
    </location>
</feature>
<dbReference type="SUPFAM" id="SSF54373">
    <property type="entry name" value="FAD-linked reductases, C-terminal domain"/>
    <property type="match status" value="1"/>
</dbReference>
<dbReference type="InterPro" id="IPR000172">
    <property type="entry name" value="GMC_OxRdtase_N"/>
</dbReference>
<evidence type="ECO:0000259" key="6">
    <source>
        <dbReference type="PROSITE" id="PS00623"/>
    </source>
</evidence>
<dbReference type="PANTHER" id="PTHR11552">
    <property type="entry name" value="GLUCOSE-METHANOL-CHOLINE GMC OXIDOREDUCTASE"/>
    <property type="match status" value="1"/>
</dbReference>
<comment type="cofactor">
    <cofactor evidence="3">
        <name>FAD</name>
        <dbReference type="ChEBI" id="CHEBI:57692"/>
    </cofactor>
</comment>
<keyword evidence="4" id="KW-0285">Flavoprotein</keyword>
<feature type="active site" description="Proton donor" evidence="2">
    <location>
        <position position="560"/>
    </location>
</feature>
<evidence type="ECO:0000256" key="3">
    <source>
        <dbReference type="PIRSR" id="PIRSR000137-2"/>
    </source>
</evidence>
<evidence type="ECO:0000256" key="5">
    <source>
        <dbReference type="SAM" id="SignalP"/>
    </source>
</evidence>
<dbReference type="EMBL" id="MU006219">
    <property type="protein sequence ID" value="KAF2830827.1"/>
    <property type="molecule type" value="Genomic_DNA"/>
</dbReference>
<keyword evidence="5" id="KW-0732">Signal</keyword>
<name>A0A6A7ADT7_9PLEO</name>
<dbReference type="InterPro" id="IPR036188">
    <property type="entry name" value="FAD/NAD-bd_sf"/>
</dbReference>
<dbReference type="AlphaFoldDB" id="A0A6A7ADT7"/>
<feature type="chain" id="PRO_5025414460" evidence="5">
    <location>
        <begin position="22"/>
        <end position="663"/>
    </location>
</feature>
<dbReference type="Gene3D" id="3.30.560.10">
    <property type="entry name" value="Glucose Oxidase, domain 3"/>
    <property type="match status" value="1"/>
</dbReference>
<keyword evidence="9" id="KW-1185">Reference proteome</keyword>
<feature type="domain" description="Glucose-methanol-choline oxidoreductase N-terminal" evidence="7">
    <location>
        <begin position="308"/>
        <end position="322"/>
    </location>
</feature>
<dbReference type="GO" id="GO:0044550">
    <property type="term" value="P:secondary metabolite biosynthetic process"/>
    <property type="evidence" value="ECO:0007669"/>
    <property type="project" value="TreeGrafter"/>
</dbReference>
<evidence type="ECO:0000313" key="8">
    <source>
        <dbReference type="EMBL" id="KAF2830827.1"/>
    </source>
</evidence>
<proteinExistence type="inferred from homology"/>
<gene>
    <name evidence="8" type="ORF">CC86DRAFT_343866</name>
</gene>
<organism evidence="8 9">
    <name type="scientific">Ophiobolus disseminans</name>
    <dbReference type="NCBI Taxonomy" id="1469910"/>
    <lineage>
        <taxon>Eukaryota</taxon>
        <taxon>Fungi</taxon>
        <taxon>Dikarya</taxon>
        <taxon>Ascomycota</taxon>
        <taxon>Pezizomycotina</taxon>
        <taxon>Dothideomycetes</taxon>
        <taxon>Pleosporomycetidae</taxon>
        <taxon>Pleosporales</taxon>
        <taxon>Pleosporineae</taxon>
        <taxon>Phaeosphaeriaceae</taxon>
        <taxon>Ophiobolus</taxon>
    </lineage>
</organism>
<dbReference type="Proteomes" id="UP000799424">
    <property type="component" value="Unassembled WGS sequence"/>
</dbReference>
<evidence type="ECO:0000256" key="1">
    <source>
        <dbReference type="ARBA" id="ARBA00010790"/>
    </source>
</evidence>
<dbReference type="SUPFAM" id="SSF51905">
    <property type="entry name" value="FAD/NAD(P)-binding domain"/>
    <property type="match status" value="1"/>
</dbReference>
<dbReference type="PROSITE" id="PS00624">
    <property type="entry name" value="GMC_OXRED_2"/>
    <property type="match status" value="1"/>
</dbReference>
<feature type="active site" description="Proton acceptor" evidence="2">
    <location>
        <position position="603"/>
    </location>
</feature>
<dbReference type="PANTHER" id="PTHR11552:SF115">
    <property type="entry name" value="DEHYDROGENASE XPTC-RELATED"/>
    <property type="match status" value="1"/>
</dbReference>
<feature type="domain" description="Glucose-methanol-choline oxidoreductase N-terminal" evidence="6">
    <location>
        <begin position="113"/>
        <end position="136"/>
    </location>
</feature>
<dbReference type="GO" id="GO:0016614">
    <property type="term" value="F:oxidoreductase activity, acting on CH-OH group of donors"/>
    <property type="evidence" value="ECO:0007669"/>
    <property type="project" value="InterPro"/>
</dbReference>
<evidence type="ECO:0000256" key="2">
    <source>
        <dbReference type="PIRSR" id="PIRSR000137-1"/>
    </source>
</evidence>
<comment type="similarity">
    <text evidence="1 4">Belongs to the GMC oxidoreductase family.</text>
</comment>
<dbReference type="Pfam" id="PF00732">
    <property type="entry name" value="GMC_oxred_N"/>
    <property type="match status" value="1"/>
</dbReference>
<feature type="binding site" evidence="3">
    <location>
        <position position="115"/>
    </location>
    <ligand>
        <name>FAD</name>
        <dbReference type="ChEBI" id="CHEBI:57692"/>
    </ligand>
</feature>
<dbReference type="GO" id="GO:0050660">
    <property type="term" value="F:flavin adenine dinucleotide binding"/>
    <property type="evidence" value="ECO:0007669"/>
    <property type="project" value="InterPro"/>
</dbReference>
<dbReference type="InterPro" id="IPR007867">
    <property type="entry name" value="GMC_OxRtase_C"/>
</dbReference>
<evidence type="ECO:0000256" key="4">
    <source>
        <dbReference type="RuleBase" id="RU003968"/>
    </source>
</evidence>
<dbReference type="PROSITE" id="PS00623">
    <property type="entry name" value="GMC_OXRED_1"/>
    <property type="match status" value="1"/>
</dbReference>
<dbReference type="OrthoDB" id="269227at2759"/>
<dbReference type="PIRSF" id="PIRSF000137">
    <property type="entry name" value="Alcohol_oxidase"/>
    <property type="match status" value="1"/>
</dbReference>
<feature type="binding site" evidence="3">
    <location>
        <position position="264"/>
    </location>
    <ligand>
        <name>FAD</name>
        <dbReference type="ChEBI" id="CHEBI:57692"/>
    </ligand>
</feature>
<sequence>MGLILGAIFGFTSFLPNIWNAAPPQTNNGAQNINERTFDYVIVGGGLTGLVVANRLSEDKDRTVLVIENGYINDDISTQVPSFANSINSRLMYDIQSAPDANTGGKIYPVYVGNVVGGGSVVNGMAFDRASAADYDAWALLGNIGWDWNSLLPYFKKSTTFTPPTASNVQEFGTTYDASYYGTNGPIQASFPNFEYQDTKNIWAAFKAAGVPLPKEHAAGTAVGAFWIPTSLEPKTQTRSSAKNAYYDPIKSRSNLVLSTGRKVNEILFEESQLPFVAPKANGVRYVSRSDGSTGKVYAKREVILAAGAVFTPQLLQLSGIGPRDILNAASIKVKKDLSSVGANMQDHPNANLVFDLRNMAKVNVFSGQDPSYNATAWSEYETKRTGPITQAHGSSLAFLSLNTLSTKAAQIVATLTSQNILSYLPAIYNRDQSLLRGILKQREIIAGLHASLNAAVGEIPMAPFGLAINSLQRPLSRGSINIDPKNKNGNPIVQFNTFSNPVDRQILVEMVRWTRKHWARKELAMYQPVEVSPGAQYQTDDEIIGALIAQKGLGASFAHMSGTCSMMPELLGGCVGSDLAVYGVKQLSVVDASIVPLIPATHLQATMYAVAEKAADLIKARNAGAVNTGGVVTNAVAGVTNAVANTANNVVTSVFSLFKWWR</sequence>